<feature type="region of interest" description="Disordered" evidence="1">
    <location>
        <begin position="1"/>
        <end position="66"/>
    </location>
</feature>
<gene>
    <name evidence="2" type="ORF">SAMN05443665_106231</name>
</gene>
<evidence type="ECO:0000313" key="2">
    <source>
        <dbReference type="EMBL" id="SNT61241.1"/>
    </source>
</evidence>
<keyword evidence="3" id="KW-1185">Reference proteome</keyword>
<accession>A0A239P294</accession>
<dbReference type="AlphaFoldDB" id="A0A239P294"/>
<sequence>MNEQAIGRKAEADMRRRIDRVGTGASDAPGHLDADEGPSTRDAEQDMEGRIRRRGTGASDQPGSPD</sequence>
<feature type="compositionally biased region" description="Basic and acidic residues" evidence="1">
    <location>
        <begin position="30"/>
        <end position="50"/>
    </location>
</feature>
<name>A0A239P294_9ACTN</name>
<dbReference type="Proteomes" id="UP000198318">
    <property type="component" value="Unassembled WGS sequence"/>
</dbReference>
<dbReference type="RefSeq" id="WP_089330836.1">
    <property type="nucleotide sequence ID" value="NZ_FZOR01000062.1"/>
</dbReference>
<protein>
    <submittedName>
        <fullName evidence="2">Uncharacterized protein</fullName>
    </submittedName>
</protein>
<feature type="compositionally biased region" description="Basic and acidic residues" evidence="1">
    <location>
        <begin position="1"/>
        <end position="20"/>
    </location>
</feature>
<dbReference type="EMBL" id="FZOR01000062">
    <property type="protein sequence ID" value="SNT61241.1"/>
    <property type="molecule type" value="Genomic_DNA"/>
</dbReference>
<proteinExistence type="predicted"/>
<evidence type="ECO:0000313" key="3">
    <source>
        <dbReference type="Proteomes" id="UP000198318"/>
    </source>
</evidence>
<organism evidence="2 3">
    <name type="scientific">Actinomadura meyerae</name>
    <dbReference type="NCBI Taxonomy" id="240840"/>
    <lineage>
        <taxon>Bacteria</taxon>
        <taxon>Bacillati</taxon>
        <taxon>Actinomycetota</taxon>
        <taxon>Actinomycetes</taxon>
        <taxon>Streptosporangiales</taxon>
        <taxon>Thermomonosporaceae</taxon>
        <taxon>Actinomadura</taxon>
    </lineage>
</organism>
<reference evidence="2 3" key="1">
    <citation type="submission" date="2017-06" db="EMBL/GenBank/DDBJ databases">
        <authorList>
            <person name="Kim H.J."/>
            <person name="Triplett B.A."/>
        </authorList>
    </citation>
    <scope>NUCLEOTIDE SEQUENCE [LARGE SCALE GENOMIC DNA]</scope>
    <source>
        <strain evidence="2 3">DSM 44715</strain>
    </source>
</reference>
<dbReference type="OrthoDB" id="3480025at2"/>
<evidence type="ECO:0000256" key="1">
    <source>
        <dbReference type="SAM" id="MobiDB-lite"/>
    </source>
</evidence>